<dbReference type="EMBL" id="CP063849">
    <property type="protein sequence ID" value="QOY86852.1"/>
    <property type="molecule type" value="Genomic_DNA"/>
</dbReference>
<evidence type="ECO:0000313" key="5">
    <source>
        <dbReference type="Proteomes" id="UP000593892"/>
    </source>
</evidence>
<proteinExistence type="predicted"/>
<dbReference type="AlphaFoldDB" id="A0A7S7NNG8"/>
<keyword evidence="2" id="KW-0732">Signal</keyword>
<dbReference type="Pfam" id="PF04773">
    <property type="entry name" value="FecR"/>
    <property type="match status" value="1"/>
</dbReference>
<dbReference type="Proteomes" id="UP000593892">
    <property type="component" value="Chromosome"/>
</dbReference>
<dbReference type="RefSeq" id="WP_194448521.1">
    <property type="nucleotide sequence ID" value="NZ_CP063849.1"/>
</dbReference>
<dbReference type="InterPro" id="IPR006860">
    <property type="entry name" value="FecR"/>
</dbReference>
<dbReference type="PANTHER" id="PTHR38731:SF3">
    <property type="entry name" value="BLL6125 PROTEIN"/>
    <property type="match status" value="1"/>
</dbReference>
<protein>
    <submittedName>
        <fullName evidence="4">FecR domain-containing protein</fullName>
    </submittedName>
</protein>
<reference evidence="4 5" key="1">
    <citation type="submission" date="2020-10" db="EMBL/GenBank/DDBJ databases">
        <title>Complete genome sequence of Paludibaculum fermentans P105T, a facultatively anaerobic acidobacterium capable of dissimilatory Fe(III) reduction.</title>
        <authorList>
            <person name="Dedysh S.N."/>
            <person name="Beletsky A.V."/>
            <person name="Kulichevskaya I.S."/>
            <person name="Mardanov A.V."/>
            <person name="Ravin N.V."/>
        </authorList>
    </citation>
    <scope>NUCLEOTIDE SEQUENCE [LARGE SCALE GENOMIC DNA]</scope>
    <source>
        <strain evidence="4 5">P105</strain>
    </source>
</reference>
<evidence type="ECO:0000256" key="2">
    <source>
        <dbReference type="SAM" id="SignalP"/>
    </source>
</evidence>
<sequence length="280" mass="30735">MRAPMMKQTWLGVAAVALLAMPLSLSAQTGRRTTSDNGGVGVARVSMVAGDATRRHGRDRMTAESGMPLVSGDSVSTGPASRAEVRLDDSNYIRLDSNSEILLKQLGERAFQINVVNGSVSYTMMKYGEADVDLRTPNANVVPQKDGTYRIEVMGPKESKIIVRNGEAEVLTPAQNLHVKKGKSFVIREYEHGARQEIVSAPGKDAFDEWAQRRDRMLGDGRGRYAGGPWYPGRVHVGVGWGGYPYWGSYWGDPLWGPYWGGYGFYRPTVIVRGGGGHRR</sequence>
<gene>
    <name evidence="4" type="ORF">IRI77_29335</name>
</gene>
<dbReference type="PANTHER" id="PTHR38731">
    <property type="entry name" value="LIPL45-RELATED LIPOPROTEIN-RELATED"/>
    <property type="match status" value="1"/>
</dbReference>
<feature type="signal peptide" evidence="2">
    <location>
        <begin position="1"/>
        <end position="27"/>
    </location>
</feature>
<accession>A0A7S7NNG8</accession>
<keyword evidence="5" id="KW-1185">Reference proteome</keyword>
<evidence type="ECO:0000313" key="4">
    <source>
        <dbReference type="EMBL" id="QOY86852.1"/>
    </source>
</evidence>
<evidence type="ECO:0000259" key="3">
    <source>
        <dbReference type="Pfam" id="PF04773"/>
    </source>
</evidence>
<name>A0A7S7NNG8_PALFE</name>
<feature type="chain" id="PRO_5032543153" evidence="2">
    <location>
        <begin position="28"/>
        <end position="280"/>
    </location>
</feature>
<evidence type="ECO:0000256" key="1">
    <source>
        <dbReference type="SAM" id="MobiDB-lite"/>
    </source>
</evidence>
<feature type="domain" description="FecR protein" evidence="3">
    <location>
        <begin position="73"/>
        <end position="168"/>
    </location>
</feature>
<organism evidence="4 5">
    <name type="scientific">Paludibaculum fermentans</name>
    <dbReference type="NCBI Taxonomy" id="1473598"/>
    <lineage>
        <taxon>Bacteria</taxon>
        <taxon>Pseudomonadati</taxon>
        <taxon>Acidobacteriota</taxon>
        <taxon>Terriglobia</taxon>
        <taxon>Bryobacterales</taxon>
        <taxon>Bryobacteraceae</taxon>
        <taxon>Paludibaculum</taxon>
    </lineage>
</organism>
<dbReference type="KEGG" id="pfer:IRI77_29335"/>
<feature type="region of interest" description="Disordered" evidence="1">
    <location>
        <begin position="51"/>
        <end position="81"/>
    </location>
</feature>